<evidence type="ECO:0000256" key="1">
    <source>
        <dbReference type="ARBA" id="ARBA00004651"/>
    </source>
</evidence>
<keyword evidence="4 7" id="KW-1133">Transmembrane helix</keyword>
<evidence type="ECO:0000259" key="8">
    <source>
        <dbReference type="Pfam" id="PF02687"/>
    </source>
</evidence>
<dbReference type="InterPro" id="IPR003838">
    <property type="entry name" value="ABC3_permease_C"/>
</dbReference>
<keyword evidence="5 7" id="KW-0472">Membrane</keyword>
<dbReference type="AlphaFoldDB" id="A0A7X9E7Y9"/>
<dbReference type="Proteomes" id="UP000590542">
    <property type="component" value="Unassembled WGS sequence"/>
</dbReference>
<feature type="transmembrane region" description="Helical" evidence="7">
    <location>
        <begin position="267"/>
        <end position="299"/>
    </location>
</feature>
<feature type="transmembrane region" description="Helical" evidence="7">
    <location>
        <begin position="356"/>
        <end position="378"/>
    </location>
</feature>
<keyword evidence="3 7" id="KW-0812">Transmembrane</keyword>
<evidence type="ECO:0000256" key="5">
    <source>
        <dbReference type="ARBA" id="ARBA00023136"/>
    </source>
</evidence>
<feature type="domain" description="ABC3 transporter permease C-terminal" evidence="8">
    <location>
        <begin position="277"/>
        <end position="388"/>
    </location>
</feature>
<reference evidence="10 11" key="1">
    <citation type="journal article" date="2020" name="Biotechnol. Biofuels">
        <title>New insights from the biogas microbiome by comprehensive genome-resolved metagenomics of nearly 1600 species originating from multiple anaerobic digesters.</title>
        <authorList>
            <person name="Campanaro S."/>
            <person name="Treu L."/>
            <person name="Rodriguez-R L.M."/>
            <person name="Kovalovszki A."/>
            <person name="Ziels R.M."/>
            <person name="Maus I."/>
            <person name="Zhu X."/>
            <person name="Kougias P.G."/>
            <person name="Basile A."/>
            <person name="Luo G."/>
            <person name="Schluter A."/>
            <person name="Konstantinidis K.T."/>
            <person name="Angelidaki I."/>
        </authorList>
    </citation>
    <scope>NUCLEOTIDE SEQUENCE [LARGE SCALE GENOMIC DNA]</scope>
    <source>
        <strain evidence="10">AS27yjCOA_202</strain>
    </source>
</reference>
<organism evidence="10 11">
    <name type="scientific">candidate division WWE3 bacterium</name>
    <dbReference type="NCBI Taxonomy" id="2053526"/>
    <lineage>
        <taxon>Bacteria</taxon>
        <taxon>Katanobacteria</taxon>
    </lineage>
</organism>
<evidence type="ECO:0000259" key="9">
    <source>
        <dbReference type="Pfam" id="PF12704"/>
    </source>
</evidence>
<keyword evidence="2" id="KW-1003">Cell membrane</keyword>
<comment type="caution">
    <text evidence="10">The sequence shown here is derived from an EMBL/GenBank/DDBJ whole genome shotgun (WGS) entry which is preliminary data.</text>
</comment>
<comment type="similarity">
    <text evidence="6">Belongs to the ABC-4 integral membrane protein family.</text>
</comment>
<comment type="subcellular location">
    <subcellularLocation>
        <location evidence="1">Cell membrane</location>
        <topology evidence="1">Multi-pass membrane protein</topology>
    </subcellularLocation>
</comment>
<evidence type="ECO:0000313" key="11">
    <source>
        <dbReference type="Proteomes" id="UP000590542"/>
    </source>
</evidence>
<dbReference type="InterPro" id="IPR025857">
    <property type="entry name" value="MacB_PCD"/>
</dbReference>
<name>A0A7X9E7Y9_UNCKA</name>
<evidence type="ECO:0000256" key="3">
    <source>
        <dbReference type="ARBA" id="ARBA00022692"/>
    </source>
</evidence>
<dbReference type="PANTHER" id="PTHR30572:SF4">
    <property type="entry name" value="ABC TRANSPORTER PERMEASE YTRF"/>
    <property type="match status" value="1"/>
</dbReference>
<dbReference type="EMBL" id="JAAZNV010000014">
    <property type="protein sequence ID" value="NMB91993.1"/>
    <property type="molecule type" value="Genomic_DNA"/>
</dbReference>
<feature type="domain" description="MacB-like periplasmic core" evidence="9">
    <location>
        <begin position="21"/>
        <end position="240"/>
    </location>
</feature>
<dbReference type="PANTHER" id="PTHR30572">
    <property type="entry name" value="MEMBRANE COMPONENT OF TRANSPORTER-RELATED"/>
    <property type="match status" value="1"/>
</dbReference>
<sequence length="395" mass="43170">MRINETFKTSLDSLLLNKARSFLTMLGVIIGVFSVITLTSLVKGVQNYIGDQFKLLGSNTVYVMPGKVSTGGSNSNIGAGMMSGKLEEKHVDLIETYAKEYIDAVTPSVETGKTIKYKTKEYYATILGSNYQGKDIFNIEILYGRSFSKLEQLTKARVIVLGYSVNDELFDGQNSVGHKVKIDSQTYEVVGVMAKKGPNFDASTLAPYTTLMQDFNSKISTIAIKAKDDQDLEFFVQQIEIVLMKDLKKDDFSILTQKDFLESIDSILSIISIALGAIAGISLLVGGIGIMNIMLVSVTERTREIGLRKALGATSKKIKLQFMLEAVLISITGGIIGLILGWLATFALKAFVRAEIPVWSILVSLGFSAVVGVVFGTYPAIKASQKDPIQALRYE</sequence>
<dbReference type="GO" id="GO:0005886">
    <property type="term" value="C:plasma membrane"/>
    <property type="evidence" value="ECO:0007669"/>
    <property type="project" value="UniProtKB-SubCell"/>
</dbReference>
<dbReference type="InterPro" id="IPR050250">
    <property type="entry name" value="Macrolide_Exporter_MacB"/>
</dbReference>
<evidence type="ECO:0000313" key="10">
    <source>
        <dbReference type="EMBL" id="NMB91993.1"/>
    </source>
</evidence>
<evidence type="ECO:0000256" key="7">
    <source>
        <dbReference type="SAM" id="Phobius"/>
    </source>
</evidence>
<dbReference type="Pfam" id="PF02687">
    <property type="entry name" value="FtsX"/>
    <property type="match status" value="1"/>
</dbReference>
<evidence type="ECO:0000256" key="4">
    <source>
        <dbReference type="ARBA" id="ARBA00022989"/>
    </source>
</evidence>
<feature type="transmembrane region" description="Helical" evidence="7">
    <location>
        <begin position="320"/>
        <end position="344"/>
    </location>
</feature>
<evidence type="ECO:0000256" key="6">
    <source>
        <dbReference type="ARBA" id="ARBA00038076"/>
    </source>
</evidence>
<gene>
    <name evidence="10" type="ORF">GYA37_04130</name>
</gene>
<evidence type="ECO:0000256" key="2">
    <source>
        <dbReference type="ARBA" id="ARBA00022475"/>
    </source>
</evidence>
<dbReference type="GO" id="GO:0022857">
    <property type="term" value="F:transmembrane transporter activity"/>
    <property type="evidence" value="ECO:0007669"/>
    <property type="project" value="TreeGrafter"/>
</dbReference>
<accession>A0A7X9E7Y9</accession>
<dbReference type="Pfam" id="PF12704">
    <property type="entry name" value="MacB_PCD"/>
    <property type="match status" value="1"/>
</dbReference>
<proteinExistence type="inferred from homology"/>
<protein>
    <submittedName>
        <fullName evidence="10">FtsX-like permease family protein</fullName>
    </submittedName>
</protein>
<feature type="transmembrane region" description="Helical" evidence="7">
    <location>
        <begin position="21"/>
        <end position="42"/>
    </location>
</feature>